<organism evidence="5 6">
    <name type="scientific">Meridianimarinicoccus roseus</name>
    <dbReference type="NCBI Taxonomy" id="2072018"/>
    <lineage>
        <taxon>Bacteria</taxon>
        <taxon>Pseudomonadati</taxon>
        <taxon>Pseudomonadota</taxon>
        <taxon>Alphaproteobacteria</taxon>
        <taxon>Rhodobacterales</taxon>
        <taxon>Paracoccaceae</taxon>
        <taxon>Meridianimarinicoccus</taxon>
    </lineage>
</organism>
<keyword evidence="6" id="KW-1185">Reference proteome</keyword>
<dbReference type="Proteomes" id="UP000245680">
    <property type="component" value="Unassembled WGS sequence"/>
</dbReference>
<dbReference type="InterPro" id="IPR002347">
    <property type="entry name" value="SDR_fam"/>
</dbReference>
<dbReference type="GO" id="GO:0016491">
    <property type="term" value="F:oxidoreductase activity"/>
    <property type="evidence" value="ECO:0007669"/>
    <property type="project" value="UniProtKB-KW"/>
</dbReference>
<dbReference type="FunFam" id="3.40.50.720:FF:000084">
    <property type="entry name" value="Short-chain dehydrogenase reductase"/>
    <property type="match status" value="1"/>
</dbReference>
<dbReference type="InterPro" id="IPR036291">
    <property type="entry name" value="NAD(P)-bd_dom_sf"/>
</dbReference>
<dbReference type="PANTHER" id="PTHR43669">
    <property type="entry name" value="5-KETO-D-GLUCONATE 5-REDUCTASE"/>
    <property type="match status" value="1"/>
</dbReference>
<evidence type="ECO:0000256" key="2">
    <source>
        <dbReference type="ARBA" id="ARBA00023002"/>
    </source>
</evidence>
<name>A0A2V2LBP6_9RHOB</name>
<protein>
    <submittedName>
        <fullName evidence="5">Short-chain dehydrogenase</fullName>
    </submittedName>
</protein>
<dbReference type="PRINTS" id="PR00080">
    <property type="entry name" value="SDRFAMILY"/>
</dbReference>
<dbReference type="SMART" id="SM00822">
    <property type="entry name" value="PKS_KR"/>
    <property type="match status" value="1"/>
</dbReference>
<dbReference type="SUPFAM" id="SSF51735">
    <property type="entry name" value="NAD(P)-binding Rossmann-fold domains"/>
    <property type="match status" value="1"/>
</dbReference>
<comment type="caution">
    <text evidence="5">The sequence shown here is derived from an EMBL/GenBank/DDBJ whole genome shotgun (WGS) entry which is preliminary data.</text>
</comment>
<dbReference type="EMBL" id="QGKU01000032">
    <property type="protein sequence ID" value="PWR02930.1"/>
    <property type="molecule type" value="Genomic_DNA"/>
</dbReference>
<dbReference type="Gene3D" id="3.40.50.720">
    <property type="entry name" value="NAD(P)-binding Rossmann-like Domain"/>
    <property type="match status" value="1"/>
</dbReference>
<evidence type="ECO:0000256" key="3">
    <source>
        <dbReference type="RuleBase" id="RU000363"/>
    </source>
</evidence>
<dbReference type="CDD" id="cd05233">
    <property type="entry name" value="SDR_c"/>
    <property type="match status" value="1"/>
</dbReference>
<dbReference type="AlphaFoldDB" id="A0A2V2LBP6"/>
<evidence type="ECO:0000313" key="5">
    <source>
        <dbReference type="EMBL" id="PWR02930.1"/>
    </source>
</evidence>
<dbReference type="Pfam" id="PF00106">
    <property type="entry name" value="adh_short"/>
    <property type="match status" value="1"/>
</dbReference>
<dbReference type="PRINTS" id="PR00081">
    <property type="entry name" value="GDHRDH"/>
</dbReference>
<comment type="similarity">
    <text evidence="1 3">Belongs to the short-chain dehydrogenases/reductases (SDR) family.</text>
</comment>
<keyword evidence="2" id="KW-0560">Oxidoreductase</keyword>
<dbReference type="PANTHER" id="PTHR43669:SF3">
    <property type="entry name" value="ALCOHOL DEHYDROGENASE, PUTATIVE (AFU_ORTHOLOGUE AFUA_3G03445)-RELATED"/>
    <property type="match status" value="1"/>
</dbReference>
<proteinExistence type="inferred from homology"/>
<evidence type="ECO:0000256" key="1">
    <source>
        <dbReference type="ARBA" id="ARBA00006484"/>
    </source>
</evidence>
<gene>
    <name evidence="5" type="ORF">DKT77_09645</name>
</gene>
<dbReference type="OrthoDB" id="9810734at2"/>
<evidence type="ECO:0000313" key="6">
    <source>
        <dbReference type="Proteomes" id="UP000245680"/>
    </source>
</evidence>
<feature type="domain" description="Ketoreductase" evidence="4">
    <location>
        <begin position="32"/>
        <end position="208"/>
    </location>
</feature>
<evidence type="ECO:0000259" key="4">
    <source>
        <dbReference type="SMART" id="SM00822"/>
    </source>
</evidence>
<dbReference type="InterPro" id="IPR057326">
    <property type="entry name" value="KR_dom"/>
</dbReference>
<reference evidence="5 6" key="1">
    <citation type="submission" date="2018-05" db="EMBL/GenBank/DDBJ databases">
        <title>Rhodobacteraceae gen. nov., sp. nov. isolated from sea water.</title>
        <authorList>
            <person name="Ren Y."/>
        </authorList>
    </citation>
    <scope>NUCLEOTIDE SEQUENCE [LARGE SCALE GENOMIC DNA]</scope>
    <source>
        <strain evidence="5 6">TG-679</strain>
    </source>
</reference>
<sequence length="277" mass="28683">MRGHAGPQSRRWRETGVCGTRREGHLDEASRKTVLITGASRGIGAATARAFAAQGARVALVARSREALSELAGELGEAALAIPCDVSRYWEVAAAVDATVKTFGRLDVLVNNAGVIAPIAPFGQTDPEAWAKTQEINVTGVYHGMRAAWEVMIGQAGGGTILTVSSGAASRPLEGWSAYCASKAAAAMLTRSADLEGRALGIRAIGLSPGTVDTDMQGDIRDSGIGAISQMARSEHIPPDWPARALVWLAGPGGDEHLGQEVSLRDPAIRAAAGLGA</sequence>
<accession>A0A2V2LBP6</accession>